<comment type="caution">
    <text evidence="2">The sequence shown here is derived from an EMBL/GenBank/DDBJ whole genome shotgun (WGS) entry which is preliminary data.</text>
</comment>
<dbReference type="Proteomes" id="UP001155241">
    <property type="component" value="Unassembled WGS sequence"/>
</dbReference>
<reference evidence="2" key="1">
    <citation type="submission" date="2022-06" db="EMBL/GenBank/DDBJ databases">
        <title>Aeoliella straminimaris, a novel planctomycete from sediments.</title>
        <authorList>
            <person name="Vitorino I.R."/>
            <person name="Lage O.M."/>
        </authorList>
    </citation>
    <scope>NUCLEOTIDE SEQUENCE</scope>
    <source>
        <strain evidence="2">ICT_H6.2</strain>
    </source>
</reference>
<dbReference type="PANTHER" id="PTHR43736">
    <property type="entry name" value="ADP-RIBOSE PYROPHOSPHATASE"/>
    <property type="match status" value="1"/>
</dbReference>
<dbReference type="PANTHER" id="PTHR43736:SF1">
    <property type="entry name" value="DIHYDRONEOPTERIN TRIPHOSPHATE DIPHOSPHATASE"/>
    <property type="match status" value="1"/>
</dbReference>
<dbReference type="CDD" id="cd03674">
    <property type="entry name" value="NUDIX_Hydrolase"/>
    <property type="match status" value="1"/>
</dbReference>
<dbReference type="RefSeq" id="WP_252852090.1">
    <property type="nucleotide sequence ID" value="NZ_JAMXLR010000028.1"/>
</dbReference>
<gene>
    <name evidence="2" type="ORF">NG895_08695</name>
</gene>
<organism evidence="2 3">
    <name type="scientific">Aeoliella straminimaris</name>
    <dbReference type="NCBI Taxonomy" id="2954799"/>
    <lineage>
        <taxon>Bacteria</taxon>
        <taxon>Pseudomonadati</taxon>
        <taxon>Planctomycetota</taxon>
        <taxon>Planctomycetia</taxon>
        <taxon>Pirellulales</taxon>
        <taxon>Lacipirellulaceae</taxon>
        <taxon>Aeoliella</taxon>
    </lineage>
</organism>
<name>A0A9X2FCX5_9BACT</name>
<accession>A0A9X2FCX5</accession>
<evidence type="ECO:0000313" key="3">
    <source>
        <dbReference type="Proteomes" id="UP001155241"/>
    </source>
</evidence>
<dbReference type="PROSITE" id="PS51462">
    <property type="entry name" value="NUDIX"/>
    <property type="match status" value="1"/>
</dbReference>
<sequence>MYRYHLLQMLDRYLAFYPDEQATVTRIVELVEDHSDCFERTCRPGHITGSAWVVSTDHRQVALMHHRKLDRWLQPGGHADGDGDVVNVAWREATEELGLNRLTMVQTGNVLVPLDVDVHDIPPRHDAQGNLVEDAHQHYDIRFLFIAGDQQLEVSDESHDVQWFDEAGVRALTDEQSVIRLLEKALHWLS</sequence>
<proteinExistence type="predicted"/>
<dbReference type="Pfam" id="PF00293">
    <property type="entry name" value="NUDIX"/>
    <property type="match status" value="1"/>
</dbReference>
<keyword evidence="3" id="KW-1185">Reference proteome</keyword>
<dbReference type="InterPro" id="IPR015797">
    <property type="entry name" value="NUDIX_hydrolase-like_dom_sf"/>
</dbReference>
<evidence type="ECO:0000259" key="1">
    <source>
        <dbReference type="PROSITE" id="PS51462"/>
    </source>
</evidence>
<protein>
    <submittedName>
        <fullName evidence="2">NUDIX hydrolase</fullName>
    </submittedName>
</protein>
<dbReference type="GO" id="GO:0016787">
    <property type="term" value="F:hydrolase activity"/>
    <property type="evidence" value="ECO:0007669"/>
    <property type="project" value="UniProtKB-KW"/>
</dbReference>
<dbReference type="AlphaFoldDB" id="A0A9X2FCX5"/>
<evidence type="ECO:0000313" key="2">
    <source>
        <dbReference type="EMBL" id="MCO6043984.1"/>
    </source>
</evidence>
<dbReference type="InterPro" id="IPR000086">
    <property type="entry name" value="NUDIX_hydrolase_dom"/>
</dbReference>
<keyword evidence="2" id="KW-0378">Hydrolase</keyword>
<dbReference type="SUPFAM" id="SSF55811">
    <property type="entry name" value="Nudix"/>
    <property type="match status" value="1"/>
</dbReference>
<dbReference type="EMBL" id="JAMXLR010000028">
    <property type="protein sequence ID" value="MCO6043984.1"/>
    <property type="molecule type" value="Genomic_DNA"/>
</dbReference>
<feature type="domain" description="Nudix hydrolase" evidence="1">
    <location>
        <begin position="44"/>
        <end position="186"/>
    </location>
</feature>
<dbReference type="Gene3D" id="3.90.79.10">
    <property type="entry name" value="Nucleoside Triphosphate Pyrophosphohydrolase"/>
    <property type="match status" value="1"/>
</dbReference>